<dbReference type="RefSeq" id="WP_012834986.1">
    <property type="nucleotide sequence ID" value="NC_013441.1"/>
</dbReference>
<dbReference type="InterPro" id="IPR011047">
    <property type="entry name" value="Quinoprotein_ADH-like_sf"/>
</dbReference>
<name>D0LCX7_GORB4</name>
<feature type="domain" description="Pyrrolo-quinoline quinone repeat" evidence="1">
    <location>
        <begin position="271"/>
        <end position="437"/>
    </location>
</feature>
<dbReference type="HOGENOM" id="CLU_698058_0_0_11"/>
<dbReference type="InterPro" id="IPR018391">
    <property type="entry name" value="PQQ_b-propeller_rpt"/>
</dbReference>
<dbReference type="Pfam" id="PF13360">
    <property type="entry name" value="PQQ_2"/>
    <property type="match status" value="1"/>
</dbReference>
<evidence type="ECO:0000313" key="3">
    <source>
        <dbReference type="Proteomes" id="UP000001219"/>
    </source>
</evidence>
<reference evidence="2 3" key="2">
    <citation type="journal article" date="2010" name="Stand. Genomic Sci.">
        <title>Complete genome sequence of Gordonia bronchialis type strain (3410).</title>
        <authorList>
            <person name="Ivanova N."/>
            <person name="Sikorski J."/>
            <person name="Jando M."/>
            <person name="Lapidus A."/>
            <person name="Nolan M."/>
            <person name="Lucas S."/>
            <person name="Del Rio T.G."/>
            <person name="Tice H."/>
            <person name="Copeland A."/>
            <person name="Cheng J.F."/>
            <person name="Chen F."/>
            <person name="Bruce D."/>
            <person name="Goodwin L."/>
            <person name="Pitluck S."/>
            <person name="Mavromatis K."/>
            <person name="Ovchinnikova G."/>
            <person name="Pati A."/>
            <person name="Chen A."/>
            <person name="Palaniappan K."/>
            <person name="Land M."/>
            <person name="Hauser L."/>
            <person name="Chang Y.J."/>
            <person name="Jeffries C.D."/>
            <person name="Chain P."/>
            <person name="Saunders E."/>
            <person name="Han C."/>
            <person name="Detter J.C."/>
            <person name="Brettin T."/>
            <person name="Rohde M."/>
            <person name="Goker M."/>
            <person name="Bristow J."/>
            <person name="Eisen J.A."/>
            <person name="Markowitz V."/>
            <person name="Hugenholtz P."/>
            <person name="Klenk H.P."/>
            <person name="Kyrpides N.C."/>
        </authorList>
    </citation>
    <scope>NUCLEOTIDE SEQUENCE [LARGE SCALE GENOMIC DNA]</scope>
    <source>
        <strain evidence="3">ATCC 25592 / DSM 43247 / BCRC 13721 / JCM 3198 / KCTC 3076 / NBRC 16047 / NCTC 10667</strain>
    </source>
</reference>
<dbReference type="PROSITE" id="PS51257">
    <property type="entry name" value="PROKAR_LIPOPROTEIN"/>
    <property type="match status" value="1"/>
</dbReference>
<accession>D0LCX7</accession>
<keyword evidence="3" id="KW-1185">Reference proteome</keyword>
<proteinExistence type="predicted"/>
<dbReference type="SUPFAM" id="SSF50998">
    <property type="entry name" value="Quinoprotein alcohol dehydrogenase-like"/>
    <property type="match status" value="1"/>
</dbReference>
<dbReference type="Gene3D" id="2.130.10.10">
    <property type="entry name" value="YVTN repeat-like/Quinoprotein amine dehydrogenase"/>
    <property type="match status" value="2"/>
</dbReference>
<dbReference type="STRING" id="526226.Gbro_3265"/>
<dbReference type="InterPro" id="IPR015943">
    <property type="entry name" value="WD40/YVTN_repeat-like_dom_sf"/>
</dbReference>
<evidence type="ECO:0000259" key="1">
    <source>
        <dbReference type="Pfam" id="PF13360"/>
    </source>
</evidence>
<dbReference type="InterPro" id="IPR002372">
    <property type="entry name" value="PQQ_rpt_dom"/>
</dbReference>
<sequence length="447" mass="46938">MAEQNRHRQSSSPRSGSARLLMIVVAVCAVVLSACSDGHIDVRSLPGLGWPSYGGDANNANFTTATVPDDLALSWSRPTGGPITAPLTVSTRSNVAVTSRTENGCNTFVFDPTSGRKNFCKRMREGVEVSALLIDQYDQPYIGEQTTFLAFNAGGAIRWRAPVLGVPLSAKFAAPNIALVVTTQGQIQLFDTQTAALVAPELLLRPDADPADPLFGFGECVDNGPRCVVPAPPAVDAAHERFFLNVWPPGAIASQVRAFTYHQVDGKRTVAEAWHADVPGGVVGPATVSADGATVYAFSRLGQIVALDAATGKTRWTFDNGGYGFATMAVSPDGLIMPTGVPGAPLTLLRDKGDRAELVWKRDDLASVSLSTLTSSGTAWTVVRDPGAQTLSLVEVSTADGAPKRTLPLPESVGFATGVAVSPSGQIAVATHIGEVYFFDSKSNIEG</sequence>
<dbReference type="SMART" id="SM00564">
    <property type="entry name" value="PQQ"/>
    <property type="match status" value="1"/>
</dbReference>
<dbReference type="KEGG" id="gbr:Gbro_3265"/>
<dbReference type="AlphaFoldDB" id="D0LCX7"/>
<dbReference type="EMBL" id="CP001802">
    <property type="protein sequence ID" value="ACY22470.1"/>
    <property type="molecule type" value="Genomic_DNA"/>
</dbReference>
<dbReference type="Proteomes" id="UP000001219">
    <property type="component" value="Chromosome"/>
</dbReference>
<protein>
    <submittedName>
        <fullName evidence="2">Pyrrolo-quinoline quinone</fullName>
    </submittedName>
</protein>
<evidence type="ECO:0000313" key="2">
    <source>
        <dbReference type="EMBL" id="ACY22470.1"/>
    </source>
</evidence>
<reference evidence="3" key="1">
    <citation type="submission" date="2009-10" db="EMBL/GenBank/DDBJ databases">
        <title>The complete chromosome of Gordonia bronchialis DSM 43247.</title>
        <authorList>
            <consortium name="US DOE Joint Genome Institute (JGI-PGF)"/>
            <person name="Lucas S."/>
            <person name="Copeland A."/>
            <person name="Lapidus A."/>
            <person name="Glavina del Rio T."/>
            <person name="Dalin E."/>
            <person name="Tice H."/>
            <person name="Bruce D."/>
            <person name="Goodwin L."/>
            <person name="Pitluck S."/>
            <person name="Kyrpides N."/>
            <person name="Mavromatis K."/>
            <person name="Ivanova N."/>
            <person name="Ovchinnikova G."/>
            <person name="Saunders E."/>
            <person name="Brettin T."/>
            <person name="Detter J.C."/>
            <person name="Han C."/>
            <person name="Larimer F."/>
            <person name="Land M."/>
            <person name="Hauser L."/>
            <person name="Markowitz V."/>
            <person name="Cheng J.-F."/>
            <person name="Hugenholtz P."/>
            <person name="Woyke T."/>
            <person name="Wu D."/>
            <person name="Jando M."/>
            <person name="Schneider S."/>
            <person name="Goeker M."/>
            <person name="Klenk H.-P."/>
            <person name="Eisen J.A."/>
        </authorList>
    </citation>
    <scope>NUCLEOTIDE SEQUENCE [LARGE SCALE GENOMIC DNA]</scope>
    <source>
        <strain evidence="3">ATCC 25592 / DSM 43247 / BCRC 13721 / JCM 3198 / KCTC 3076 / NBRC 16047 / NCTC 10667</strain>
    </source>
</reference>
<dbReference type="eggNOG" id="COG1520">
    <property type="taxonomic scope" value="Bacteria"/>
</dbReference>
<organism evidence="2 3">
    <name type="scientific">Gordonia bronchialis (strain ATCC 25592 / DSM 43247 / BCRC 13721 / JCM 3198 / KCTC 3076 / NBRC 16047 / NCTC 10667)</name>
    <name type="common">Rhodococcus bronchialis</name>
    <dbReference type="NCBI Taxonomy" id="526226"/>
    <lineage>
        <taxon>Bacteria</taxon>
        <taxon>Bacillati</taxon>
        <taxon>Actinomycetota</taxon>
        <taxon>Actinomycetes</taxon>
        <taxon>Mycobacteriales</taxon>
        <taxon>Gordoniaceae</taxon>
        <taxon>Gordonia</taxon>
    </lineage>
</organism>
<gene>
    <name evidence="2" type="ordered locus">Gbro_3265</name>
</gene>